<evidence type="ECO:0000313" key="2">
    <source>
        <dbReference type="EMBL" id="CEJ94722.1"/>
    </source>
</evidence>
<dbReference type="EMBL" id="CDHN01000007">
    <property type="protein sequence ID" value="CEJ94722.1"/>
    <property type="molecule type" value="Genomic_DNA"/>
</dbReference>
<feature type="transmembrane region" description="Helical" evidence="1">
    <location>
        <begin position="43"/>
        <end position="63"/>
    </location>
</feature>
<feature type="transmembrane region" description="Helical" evidence="1">
    <location>
        <begin position="184"/>
        <end position="204"/>
    </location>
</feature>
<dbReference type="Proteomes" id="UP000039046">
    <property type="component" value="Unassembled WGS sequence"/>
</dbReference>
<dbReference type="HOGENOM" id="CLU_091090_0_0_1"/>
<dbReference type="OrthoDB" id="5399848at2759"/>
<feature type="transmembrane region" description="Helical" evidence="1">
    <location>
        <begin position="115"/>
        <end position="134"/>
    </location>
</feature>
<evidence type="ECO:0000256" key="1">
    <source>
        <dbReference type="SAM" id="Phobius"/>
    </source>
</evidence>
<keyword evidence="1" id="KW-0812">Transmembrane</keyword>
<gene>
    <name evidence="2" type="ORF">VHEMI10238</name>
</gene>
<feature type="transmembrane region" description="Helical" evidence="1">
    <location>
        <begin position="84"/>
        <end position="103"/>
    </location>
</feature>
<sequence length="217" mass="24116">MEPRRYISHSNGPDRLCINRPEGFGPYSALSAPIPTSCFVDTVLLPLPIYIAIVITFVCLPGGTGHVQRERHGIPRPKMARPHLITLTIYYLLIVCLVAMQALEIARLAKLDYGIGLLPFMFVGLLLAAFLHFTEGIEGLVVGWRGLNVFIWLGTMVMSIVKVVGLHYEGNDRTGSAYPMSDQILDVSVMAGVYAVLIVLEIVLRRWGNRITRPRSE</sequence>
<keyword evidence="1" id="KW-1133">Transmembrane helix</keyword>
<dbReference type="AlphaFoldDB" id="A0A0A1TT03"/>
<accession>A0A0A1TT03</accession>
<keyword evidence="3" id="KW-1185">Reference proteome</keyword>
<keyword evidence="1" id="KW-0472">Membrane</keyword>
<feature type="transmembrane region" description="Helical" evidence="1">
    <location>
        <begin position="146"/>
        <end position="164"/>
    </location>
</feature>
<name>A0A0A1TT03_9HYPO</name>
<organism evidence="2 3">
    <name type="scientific">[Torrubiella] hemipterigena</name>
    <dbReference type="NCBI Taxonomy" id="1531966"/>
    <lineage>
        <taxon>Eukaryota</taxon>
        <taxon>Fungi</taxon>
        <taxon>Dikarya</taxon>
        <taxon>Ascomycota</taxon>
        <taxon>Pezizomycotina</taxon>
        <taxon>Sordariomycetes</taxon>
        <taxon>Hypocreomycetidae</taxon>
        <taxon>Hypocreales</taxon>
        <taxon>Clavicipitaceae</taxon>
        <taxon>Clavicipitaceae incertae sedis</taxon>
        <taxon>'Torrubiella' clade</taxon>
    </lineage>
</organism>
<reference evidence="2 3" key="1">
    <citation type="journal article" date="2015" name="Genome Announc.">
        <title>Draft Genome Sequence and Gene Annotation of the Entomopathogenic Fungus Verticillium hemipterigenum.</title>
        <authorList>
            <person name="Horn F."/>
            <person name="Habel A."/>
            <person name="Scharf D.H."/>
            <person name="Dworschak J."/>
            <person name="Brakhage A.A."/>
            <person name="Guthke R."/>
            <person name="Hertweck C."/>
            <person name="Linde J."/>
        </authorList>
    </citation>
    <scope>NUCLEOTIDE SEQUENCE [LARGE SCALE GENOMIC DNA]</scope>
</reference>
<proteinExistence type="predicted"/>
<protein>
    <submittedName>
        <fullName evidence="2">Uncharacterized protein</fullName>
    </submittedName>
</protein>
<evidence type="ECO:0000313" key="3">
    <source>
        <dbReference type="Proteomes" id="UP000039046"/>
    </source>
</evidence>